<dbReference type="InterPro" id="IPR023393">
    <property type="entry name" value="START-like_dom_sf"/>
</dbReference>
<feature type="domain" description="Activator of Hsp90 ATPase homologue 1/2-like C-terminal" evidence="2">
    <location>
        <begin position="37"/>
        <end position="138"/>
    </location>
</feature>
<name>A0ABW3SXM1_9CAUL</name>
<protein>
    <submittedName>
        <fullName evidence="3">SRPBCC family protein</fullName>
    </submittedName>
</protein>
<comment type="caution">
    <text evidence="3">The sequence shown here is derived from an EMBL/GenBank/DDBJ whole genome shotgun (WGS) entry which is preliminary data.</text>
</comment>
<dbReference type="EMBL" id="JBHTLQ010000006">
    <property type="protein sequence ID" value="MFD1189673.1"/>
    <property type="molecule type" value="Genomic_DNA"/>
</dbReference>
<dbReference type="RefSeq" id="WP_377352563.1">
    <property type="nucleotide sequence ID" value="NZ_JBHTLQ010000006.1"/>
</dbReference>
<accession>A0ABW3SXM1</accession>
<evidence type="ECO:0000259" key="2">
    <source>
        <dbReference type="Pfam" id="PF08327"/>
    </source>
</evidence>
<evidence type="ECO:0000313" key="4">
    <source>
        <dbReference type="Proteomes" id="UP001597216"/>
    </source>
</evidence>
<comment type="similarity">
    <text evidence="1">Belongs to the AHA1 family.</text>
</comment>
<dbReference type="Pfam" id="PF08327">
    <property type="entry name" value="AHSA1"/>
    <property type="match status" value="1"/>
</dbReference>
<reference evidence="4" key="1">
    <citation type="journal article" date="2019" name="Int. J. Syst. Evol. Microbiol.">
        <title>The Global Catalogue of Microorganisms (GCM) 10K type strain sequencing project: providing services to taxonomists for standard genome sequencing and annotation.</title>
        <authorList>
            <consortium name="The Broad Institute Genomics Platform"/>
            <consortium name="The Broad Institute Genome Sequencing Center for Infectious Disease"/>
            <person name="Wu L."/>
            <person name="Ma J."/>
        </authorList>
    </citation>
    <scope>NUCLEOTIDE SEQUENCE [LARGE SCALE GENOMIC DNA]</scope>
    <source>
        <strain evidence="4">CCUG 55074</strain>
    </source>
</reference>
<keyword evidence="4" id="KW-1185">Reference proteome</keyword>
<evidence type="ECO:0000256" key="1">
    <source>
        <dbReference type="ARBA" id="ARBA00006817"/>
    </source>
</evidence>
<evidence type="ECO:0000313" key="3">
    <source>
        <dbReference type="EMBL" id="MFD1189673.1"/>
    </source>
</evidence>
<dbReference type="InterPro" id="IPR013538">
    <property type="entry name" value="ASHA1/2-like_C"/>
</dbReference>
<proteinExistence type="inferred from homology"/>
<dbReference type="CDD" id="cd08899">
    <property type="entry name" value="SRPBCC_CalC_Aha1-like_6"/>
    <property type="match status" value="1"/>
</dbReference>
<dbReference type="SUPFAM" id="SSF55961">
    <property type="entry name" value="Bet v1-like"/>
    <property type="match status" value="1"/>
</dbReference>
<sequence length="220" mass="23853">MDIDIARVLGPMDRSVRRFDKDGKAASAVTLTRLYDTDVEDLWDAVTSPERLPRWFLPVEGDLQVGGRYQLQGNAGGTITACAPPQRFEATWEFGGDVTWIAVRLTREGDQARLTLEHTALVQDHWTQFGPGAVGIGWDMGLMGLLLHLDSGAALDQAEVFAWMASDQGKAFVAESGEAWRAADVTGGEDPAEAKVRSDRTIAFFQGEPPPEVAHPGTGS</sequence>
<gene>
    <name evidence="3" type="ORF">ACFQ27_03705</name>
</gene>
<dbReference type="Proteomes" id="UP001597216">
    <property type="component" value="Unassembled WGS sequence"/>
</dbReference>
<organism evidence="3 4">
    <name type="scientific">Phenylobacterium conjunctum</name>
    <dbReference type="NCBI Taxonomy" id="1298959"/>
    <lineage>
        <taxon>Bacteria</taxon>
        <taxon>Pseudomonadati</taxon>
        <taxon>Pseudomonadota</taxon>
        <taxon>Alphaproteobacteria</taxon>
        <taxon>Caulobacterales</taxon>
        <taxon>Caulobacteraceae</taxon>
        <taxon>Phenylobacterium</taxon>
    </lineage>
</organism>
<dbReference type="Gene3D" id="3.30.530.20">
    <property type="match status" value="1"/>
</dbReference>